<dbReference type="Pfam" id="PF24140">
    <property type="entry name" value="TPR_TNPO3_IPO13_3rd"/>
    <property type="match status" value="1"/>
</dbReference>
<evidence type="ECO:0000256" key="1">
    <source>
        <dbReference type="SAM" id="MobiDB-lite"/>
    </source>
</evidence>
<dbReference type="InterPro" id="IPR057942">
    <property type="entry name" value="TPR_TNPO3_IPO13_3rd"/>
</dbReference>
<dbReference type="InterPro" id="IPR011989">
    <property type="entry name" value="ARM-like"/>
</dbReference>
<dbReference type="InterPro" id="IPR058537">
    <property type="entry name" value="TPR_TNPO3_IPO13_4th"/>
</dbReference>
<evidence type="ECO:0000313" key="2">
    <source>
        <dbReference type="EMBL" id="KAH7643528.1"/>
    </source>
</evidence>
<dbReference type="PANTHER" id="PTHR12363">
    <property type="entry name" value="TRANSPORTIN 3 AND IMPORTIN 13"/>
    <property type="match status" value="1"/>
</dbReference>
<dbReference type="AlphaFoldDB" id="A0A9D4P429"/>
<dbReference type="Proteomes" id="UP000828236">
    <property type="component" value="Unassembled WGS sequence"/>
</dbReference>
<feature type="compositionally biased region" description="Low complexity" evidence="1">
    <location>
        <begin position="7"/>
        <end position="19"/>
    </location>
</feature>
<dbReference type="GO" id="GO:0006606">
    <property type="term" value="P:protein import into nucleus"/>
    <property type="evidence" value="ECO:0007669"/>
    <property type="project" value="TreeGrafter"/>
</dbReference>
<dbReference type="GO" id="GO:0005737">
    <property type="term" value="C:cytoplasm"/>
    <property type="evidence" value="ECO:0007669"/>
    <property type="project" value="TreeGrafter"/>
</dbReference>
<reference evidence="2" key="2">
    <citation type="journal article" date="2021" name="World Allergy Organ. J.">
        <title>Chromosome-level assembly of Dermatophagoides farinae genome and transcriptome reveals two novel allergens Der f 37 and Der f 39.</title>
        <authorList>
            <person name="Chen J."/>
            <person name="Cai Z."/>
            <person name="Fan D."/>
            <person name="Hu J."/>
            <person name="Hou Y."/>
            <person name="He Y."/>
            <person name="Zhang Z."/>
            <person name="Zhao Z."/>
            <person name="Gao P."/>
            <person name="Hu W."/>
            <person name="Sun J."/>
            <person name="Li J."/>
            <person name="Ji K."/>
        </authorList>
    </citation>
    <scope>NUCLEOTIDE SEQUENCE</scope>
    <source>
        <strain evidence="2">JKM2019</strain>
    </source>
</reference>
<dbReference type="InterPro" id="IPR051345">
    <property type="entry name" value="Importin_beta-like_NTR"/>
</dbReference>
<dbReference type="InterPro" id="IPR057941">
    <property type="entry name" value="TPR_TNPO3_IPO13_2nd"/>
</dbReference>
<dbReference type="Pfam" id="PF24138">
    <property type="entry name" value="TPR_TNPO3_IPO13_2nd"/>
    <property type="match status" value="1"/>
</dbReference>
<dbReference type="InterPro" id="IPR016024">
    <property type="entry name" value="ARM-type_fold"/>
</dbReference>
<protein>
    <submittedName>
        <fullName evidence="2">Transportin-3-like</fullName>
    </submittedName>
</protein>
<dbReference type="OrthoDB" id="435593at2759"/>
<organism evidence="2">
    <name type="scientific">Dermatophagoides farinae</name>
    <name type="common">American house dust mite</name>
    <dbReference type="NCBI Taxonomy" id="6954"/>
    <lineage>
        <taxon>Eukaryota</taxon>
        <taxon>Metazoa</taxon>
        <taxon>Ecdysozoa</taxon>
        <taxon>Arthropoda</taxon>
        <taxon>Chelicerata</taxon>
        <taxon>Arachnida</taxon>
        <taxon>Acari</taxon>
        <taxon>Acariformes</taxon>
        <taxon>Sarcoptiformes</taxon>
        <taxon>Astigmata</taxon>
        <taxon>Psoroptidia</taxon>
        <taxon>Analgoidea</taxon>
        <taxon>Pyroglyphidae</taxon>
        <taxon>Dermatophagoidinae</taxon>
        <taxon>Dermatophagoides</taxon>
    </lineage>
</organism>
<dbReference type="SUPFAM" id="SSF48371">
    <property type="entry name" value="ARM repeat"/>
    <property type="match status" value="1"/>
</dbReference>
<dbReference type="Gene3D" id="1.25.10.10">
    <property type="entry name" value="Leucine-rich Repeat Variant"/>
    <property type="match status" value="1"/>
</dbReference>
<accession>A0A9D4P429</accession>
<dbReference type="Pfam" id="PF24139">
    <property type="entry name" value="TPR_TNPO3_IPO13_4th"/>
    <property type="match status" value="1"/>
</dbReference>
<feature type="region of interest" description="Disordered" evidence="1">
    <location>
        <begin position="1"/>
        <end position="23"/>
    </location>
</feature>
<reference evidence="2" key="1">
    <citation type="submission" date="2020-06" db="EMBL/GenBank/DDBJ databases">
        <authorList>
            <person name="Ji K."/>
            <person name="Li J."/>
        </authorList>
    </citation>
    <scope>NUCLEOTIDE SEQUENCE</scope>
    <source>
        <strain evidence="2">JKM2019</strain>
        <tissue evidence="2">Whole body</tissue>
    </source>
</reference>
<gene>
    <name evidence="2" type="ORF">HUG17_5890</name>
</gene>
<proteinExistence type="predicted"/>
<comment type="caution">
    <text evidence="2">The sequence shown here is derived from an EMBL/GenBank/DDBJ whole genome shotgun (WGS) entry which is preliminary data.</text>
</comment>
<dbReference type="PANTHER" id="PTHR12363:SF42">
    <property type="entry name" value="TRANSPORTIN-3"/>
    <property type="match status" value="1"/>
</dbReference>
<dbReference type="EMBL" id="SDOV01000002">
    <property type="protein sequence ID" value="KAH7643528.1"/>
    <property type="molecule type" value="Genomic_DNA"/>
</dbReference>
<sequence>MSQSILSNNNNNNSSNNNNQPNAVFTITEMPDLEQVYSLIKAMYEQEECKEWASKWLEALQRSVFAWKISDQLLIKKIDYQSCYFAAQTLKTKILQSYTELPVESYDSLKDSLINHLINMNVKPIETQLCLSLTYIFYINENWKHAFEELSQKLTKGTFIEILTCIAQEYDESRPIFKLPRARRDQLEQYMSNNFSMVIQLLISCFQELRTCNDTAVQEFISQKCLSCFESWVNFAKNDHVDLVRQMLTIIFEFLKNPDCSIETHEKASDAFCKVIYQCEAHSNFSDLRVQVIEMVYALETSYDNALAVEDSSKLMDLARIFVELGNSIIEFLIYDQIDLKIMQLILKCVGHYEFEVVEITFSFWYNFSEILRKHDYAKFAPYYNHLFTSLSRLCRLEVDSEIIVDEKSDVYDYRSQIHELIQEIAICIDWVNYTISMNVMENFNSTTTSWEIIEAHLYIMYCIAYTDNIDNDNNPLKNDVLSAMINYLLNLPNQSVAEQQQQQQQQVPHVQIYATGCDLIAELNEWINDNTNFLHPVIIFLLNIITTNHVKLTKLSIRAAIALKQVLSTMTNIVDYDWISKLFNDLIQIYKLIEDRVELGVPIMACCTAILSNENIEKCEQQETFFQLLLQNCLDKIQVVLNQKLSIEEHKLKWEKVIDNIYAAFKNFRPNDKTKTSTVIHAHISENIWPFLKESIVHFAPIDTQVIEHCSRCVRHIVRSMKPSYLLQPIVDHIVPLYQNFPSNSSLLYIGAVLVDEFADPNNLILADGLIRMLNAFSMTTFHILNENTFNLNPYMIDDYFNLCTRTMTNLPEKFLTNVETLNGIVNLAIMCLYLPQKEASESINKFLIEFFKLKHPVVTTQYAATDFGRNIFFSLIDSIMFKLPSYFIADMVDTIWTFKCNYAQLYDQYLQYTTENLYQKIQKEKYNISHDKLKDFYESLRSANNAKQMASEIRHLQRFFNSR</sequence>
<name>A0A9D4P429_DERFA</name>